<dbReference type="STRING" id="1121352.GCA_000620925_00302"/>
<evidence type="ECO:0000256" key="1">
    <source>
        <dbReference type="SAM" id="MobiDB-lite"/>
    </source>
</evidence>
<feature type="region of interest" description="Disordered" evidence="1">
    <location>
        <begin position="153"/>
        <end position="174"/>
    </location>
</feature>
<sequence>MSIIKVNCPSCKSPLQIPEPKLRETQGRVVCRECQHIFRLVKRSKKQVAKQNTEIPPRPVFNEVGSMSDVPPAPHADPVWPNDDWPSAERPAAKEAAPQPKKKKAAQQRPNYRIPKAQDKPPRPPFADVGQQPFAFNLLDPQNANIQIPQVSVNPPAEEGTANPPALRPSNGEQQQNNITIHTGSLVFTLVGDGQNSSTTLTAPENSPAAPPQMAVQMPASVSPGTELNWVVATMVAFLVLILQLVYVNLMFL</sequence>
<dbReference type="EMBL" id="RQYC01000002">
    <property type="protein sequence ID" value="RRD91170.1"/>
    <property type="molecule type" value="Genomic_DNA"/>
</dbReference>
<evidence type="ECO:0000313" key="4">
    <source>
        <dbReference type="Proteomes" id="UP000269923"/>
    </source>
</evidence>
<dbReference type="AlphaFoldDB" id="A0A3P2AAA3"/>
<evidence type="ECO:0000256" key="2">
    <source>
        <dbReference type="SAM" id="Phobius"/>
    </source>
</evidence>
<dbReference type="Gene3D" id="2.20.28.160">
    <property type="match status" value="1"/>
</dbReference>
<gene>
    <name evidence="3" type="ORF">EII21_01900</name>
</gene>
<keyword evidence="2" id="KW-0472">Membrane</keyword>
<comment type="caution">
    <text evidence="3">The sequence shown here is derived from an EMBL/GenBank/DDBJ whole genome shotgun (WGS) entry which is preliminary data.</text>
</comment>
<keyword evidence="4" id="KW-1185">Reference proteome</keyword>
<dbReference type="RefSeq" id="WP_124793982.1">
    <property type="nucleotide sequence ID" value="NZ_RQYC01000002.1"/>
</dbReference>
<dbReference type="Proteomes" id="UP000269923">
    <property type="component" value="Unassembled WGS sequence"/>
</dbReference>
<keyword evidence="2" id="KW-1133">Transmembrane helix</keyword>
<accession>A0A3P2AAA3</accession>
<dbReference type="OrthoDB" id="5294582at2"/>
<feature type="transmembrane region" description="Helical" evidence="2">
    <location>
        <begin position="228"/>
        <end position="250"/>
    </location>
</feature>
<keyword evidence="2" id="KW-0812">Transmembrane</keyword>
<evidence type="ECO:0000313" key="3">
    <source>
        <dbReference type="EMBL" id="RRD91170.1"/>
    </source>
</evidence>
<protein>
    <submittedName>
        <fullName evidence="3">Uncharacterized protein</fullName>
    </submittedName>
</protein>
<reference evidence="3 4" key="1">
    <citation type="submission" date="2018-11" db="EMBL/GenBank/DDBJ databases">
        <title>Genomes From Bacteria Associated with the Canine Oral Cavity: a Test Case for Automated Genome-Based Taxonomic Assignment.</title>
        <authorList>
            <person name="Coil D.A."/>
            <person name="Jospin G."/>
            <person name="Darling A.E."/>
            <person name="Wallis C."/>
            <person name="Davis I.J."/>
            <person name="Harris S."/>
            <person name="Eisen J.A."/>
            <person name="Holcombe L.J."/>
            <person name="O'Flynn C."/>
        </authorList>
    </citation>
    <scope>NUCLEOTIDE SEQUENCE [LARGE SCALE GENOMIC DNA]</scope>
    <source>
        <strain evidence="3 4">COT-280</strain>
    </source>
</reference>
<name>A0A3P2AAA3_9NEIS</name>
<feature type="compositionally biased region" description="Low complexity" evidence="1">
    <location>
        <begin position="88"/>
        <end position="99"/>
    </location>
</feature>
<organism evidence="3 4">
    <name type="scientific">Conchiformibius steedae</name>
    <dbReference type="NCBI Taxonomy" id="153493"/>
    <lineage>
        <taxon>Bacteria</taxon>
        <taxon>Pseudomonadati</taxon>
        <taxon>Pseudomonadota</taxon>
        <taxon>Betaproteobacteria</taxon>
        <taxon>Neisseriales</taxon>
        <taxon>Neisseriaceae</taxon>
        <taxon>Conchiformibius</taxon>
    </lineage>
</organism>
<feature type="region of interest" description="Disordered" evidence="1">
    <location>
        <begin position="43"/>
        <end position="131"/>
    </location>
</feature>
<proteinExistence type="predicted"/>